<accession>A0A0D3J252</accession>
<sequence>VGALPDCRVDDARSGVPWLACQPRGKRTRPVYAVDDHHPLHSHNNVAPVHSLLLRRRPLLRLGRQPRAEQVPRGNQSGVAAPRRQLQQVGRRAASTHRARRGSREPRAAQELALLRRGRRRGRRRRGQGGASGGVQRAACSARGSAQHPCALPQAGPHARTDPRYGRDPAQVWRNARRARLHQWPPHLAHPAGVRAGVEHRRAHLLCV</sequence>
<dbReference type="AlphaFoldDB" id="A0A0D3J252"/>
<name>A0A0D3J252_EMIH1</name>
<organism evidence="2 3">
    <name type="scientific">Emiliania huxleyi (strain CCMP1516)</name>
    <dbReference type="NCBI Taxonomy" id="280463"/>
    <lineage>
        <taxon>Eukaryota</taxon>
        <taxon>Haptista</taxon>
        <taxon>Haptophyta</taxon>
        <taxon>Prymnesiophyceae</taxon>
        <taxon>Isochrysidales</taxon>
        <taxon>Noelaerhabdaceae</taxon>
        <taxon>Emiliania</taxon>
    </lineage>
</organism>
<evidence type="ECO:0000313" key="2">
    <source>
        <dbReference type="EnsemblProtists" id="EOD17587"/>
    </source>
</evidence>
<feature type="region of interest" description="Disordered" evidence="1">
    <location>
        <begin position="64"/>
        <end position="167"/>
    </location>
</feature>
<reference evidence="3" key="1">
    <citation type="journal article" date="2013" name="Nature">
        <title>Pan genome of the phytoplankton Emiliania underpins its global distribution.</title>
        <authorList>
            <person name="Read B.A."/>
            <person name="Kegel J."/>
            <person name="Klute M.J."/>
            <person name="Kuo A."/>
            <person name="Lefebvre S.C."/>
            <person name="Maumus F."/>
            <person name="Mayer C."/>
            <person name="Miller J."/>
            <person name="Monier A."/>
            <person name="Salamov A."/>
            <person name="Young J."/>
            <person name="Aguilar M."/>
            <person name="Claverie J.M."/>
            <person name="Frickenhaus S."/>
            <person name="Gonzalez K."/>
            <person name="Herman E.K."/>
            <person name="Lin Y.C."/>
            <person name="Napier J."/>
            <person name="Ogata H."/>
            <person name="Sarno A.F."/>
            <person name="Shmutz J."/>
            <person name="Schroeder D."/>
            <person name="de Vargas C."/>
            <person name="Verret F."/>
            <person name="von Dassow P."/>
            <person name="Valentin K."/>
            <person name="Van de Peer Y."/>
            <person name="Wheeler G."/>
            <person name="Dacks J.B."/>
            <person name="Delwiche C.F."/>
            <person name="Dyhrman S.T."/>
            <person name="Glockner G."/>
            <person name="John U."/>
            <person name="Richards T."/>
            <person name="Worden A.Z."/>
            <person name="Zhang X."/>
            <person name="Grigoriev I.V."/>
            <person name="Allen A.E."/>
            <person name="Bidle K."/>
            <person name="Borodovsky M."/>
            <person name="Bowler C."/>
            <person name="Brownlee C."/>
            <person name="Cock J.M."/>
            <person name="Elias M."/>
            <person name="Gladyshev V.N."/>
            <person name="Groth M."/>
            <person name="Guda C."/>
            <person name="Hadaegh A."/>
            <person name="Iglesias-Rodriguez M.D."/>
            <person name="Jenkins J."/>
            <person name="Jones B.M."/>
            <person name="Lawson T."/>
            <person name="Leese F."/>
            <person name="Lindquist E."/>
            <person name="Lobanov A."/>
            <person name="Lomsadze A."/>
            <person name="Malik S.B."/>
            <person name="Marsh M.E."/>
            <person name="Mackinder L."/>
            <person name="Mock T."/>
            <person name="Mueller-Roeber B."/>
            <person name="Pagarete A."/>
            <person name="Parker M."/>
            <person name="Probert I."/>
            <person name="Quesneville H."/>
            <person name="Raines C."/>
            <person name="Rensing S.A."/>
            <person name="Riano-Pachon D.M."/>
            <person name="Richier S."/>
            <person name="Rokitta S."/>
            <person name="Shiraiwa Y."/>
            <person name="Soanes D.M."/>
            <person name="van der Giezen M."/>
            <person name="Wahlund T.M."/>
            <person name="Williams B."/>
            <person name="Wilson W."/>
            <person name="Wolfe G."/>
            <person name="Wurch L.L."/>
        </authorList>
    </citation>
    <scope>NUCLEOTIDE SEQUENCE</scope>
</reference>
<evidence type="ECO:0000256" key="1">
    <source>
        <dbReference type="SAM" id="MobiDB-lite"/>
    </source>
</evidence>
<dbReference type="KEGG" id="ehx:EMIHUDRAFT_445198"/>
<dbReference type="HOGENOM" id="CLU_1323924_0_0_1"/>
<evidence type="ECO:0000313" key="3">
    <source>
        <dbReference type="Proteomes" id="UP000013827"/>
    </source>
</evidence>
<dbReference type="EnsemblProtists" id="EOD17587">
    <property type="protein sequence ID" value="EOD17587"/>
    <property type="gene ID" value="EMIHUDRAFT_445198"/>
</dbReference>
<dbReference type="RefSeq" id="XP_005770016.1">
    <property type="nucleotide sequence ID" value="XM_005769959.1"/>
</dbReference>
<dbReference type="PaxDb" id="2903-EOD17587"/>
<keyword evidence="3" id="KW-1185">Reference proteome</keyword>
<reference evidence="2" key="2">
    <citation type="submission" date="2024-10" db="UniProtKB">
        <authorList>
            <consortium name="EnsemblProtists"/>
        </authorList>
    </citation>
    <scope>IDENTIFICATION</scope>
</reference>
<dbReference type="GeneID" id="17263736"/>
<protein>
    <submittedName>
        <fullName evidence="2">Uncharacterized protein</fullName>
    </submittedName>
</protein>
<dbReference type="Proteomes" id="UP000013827">
    <property type="component" value="Unassembled WGS sequence"/>
</dbReference>
<proteinExistence type="predicted"/>
<feature type="compositionally biased region" description="Basic residues" evidence="1">
    <location>
        <begin position="116"/>
        <end position="127"/>
    </location>
</feature>